<evidence type="ECO:0000256" key="2">
    <source>
        <dbReference type="SAM" id="MobiDB-lite"/>
    </source>
</evidence>
<feature type="transmembrane region" description="Helical" evidence="3">
    <location>
        <begin position="589"/>
        <end position="609"/>
    </location>
</feature>
<comment type="subcellular location">
    <subcellularLocation>
        <location evidence="1">Membrane</location>
        <topology evidence="1">Multi-pass membrane protein</topology>
    </subcellularLocation>
</comment>
<dbReference type="InterPro" id="IPR011047">
    <property type="entry name" value="Quinoprotein_ADH-like_sf"/>
</dbReference>
<dbReference type="GeneID" id="98147620"/>
<gene>
    <name evidence="5" type="ORF">BJX67DRAFT_379377</name>
</gene>
<organism evidence="5 6">
    <name type="scientific">Aspergillus lucknowensis</name>
    <dbReference type="NCBI Taxonomy" id="176173"/>
    <lineage>
        <taxon>Eukaryota</taxon>
        <taxon>Fungi</taxon>
        <taxon>Dikarya</taxon>
        <taxon>Ascomycota</taxon>
        <taxon>Pezizomycotina</taxon>
        <taxon>Eurotiomycetes</taxon>
        <taxon>Eurotiomycetidae</taxon>
        <taxon>Eurotiales</taxon>
        <taxon>Aspergillaceae</taxon>
        <taxon>Aspergillus</taxon>
        <taxon>Aspergillus subgen. Nidulantes</taxon>
    </lineage>
</organism>
<feature type="transmembrane region" description="Helical" evidence="3">
    <location>
        <begin position="1070"/>
        <end position="1097"/>
    </location>
</feature>
<evidence type="ECO:0000256" key="3">
    <source>
        <dbReference type="SAM" id="Phobius"/>
    </source>
</evidence>
<feature type="transmembrane region" description="Helical" evidence="3">
    <location>
        <begin position="736"/>
        <end position="759"/>
    </location>
</feature>
<keyword evidence="3" id="KW-0812">Transmembrane</keyword>
<dbReference type="PANTHER" id="PTHR35340:SF9">
    <property type="entry name" value="ASST-DOMAIN-CONTAINING PROTEIN"/>
    <property type="match status" value="1"/>
</dbReference>
<feature type="transmembrane region" description="Helical" evidence="3">
    <location>
        <begin position="867"/>
        <end position="889"/>
    </location>
</feature>
<feature type="domain" description="Major facilitator superfamily (MFS) profile" evidence="4">
    <location>
        <begin position="735"/>
        <end position="1247"/>
    </location>
</feature>
<dbReference type="PROSITE" id="PS50850">
    <property type="entry name" value="MFS"/>
    <property type="match status" value="1"/>
</dbReference>
<dbReference type="RefSeq" id="XP_070888336.1">
    <property type="nucleotide sequence ID" value="XM_071032548.1"/>
</dbReference>
<dbReference type="SUPFAM" id="SSF103473">
    <property type="entry name" value="MFS general substrate transporter"/>
    <property type="match status" value="1"/>
</dbReference>
<dbReference type="InterPro" id="IPR053143">
    <property type="entry name" value="Arylsulfate_ST"/>
</dbReference>
<dbReference type="InterPro" id="IPR011701">
    <property type="entry name" value="MFS"/>
</dbReference>
<name>A0ABR4LY88_9EURO</name>
<sequence length="1259" mass="139380">MRFPAASLLGASAQSLCIQFSVTCIFVVFLGGLQKVTAEIDSAFKSRPDLYPPIFTFERRVPHSLHPGYIFLGPYETDNSGPYIYDNDGNLVWSGWGSSGPGNAHGMHVCKYKGKDHLCFFQGMQENGYCRGHGVIMDEHYRTVKTVVPGGGMASSDMHEFRLINDGKMALMTVYQQRQFDMSIWNIKAGMGWLMEGVFQEVDVETNEVLFEWRSLDHVDPSVSYTYPGHTDTSGTGLEPRSPWDYFHINSVDKNADGDYLISSRHTCAVYKISGKDGSVLWRLHGANPSFDNVNFNFSQQHDARWLSENATHTLLSLYNNGYNGFNRTHKYSSGMIILIDHVDKTATQLNEYAPQNHDMISSSQGNMQVLSNGNVFMGWGNNAYVSEHDTDGNLLLWGYIDKGRIMNYRAQKFHWEGTPIDIPALWTYSKSSKPGSPTTFYVSWNGATRVKHWRFYGTNNSTGNYTLLHQVRKDGFETSYTTSKFYRFTYAEAIDGQGNVLGKSREQFTFTPSPLLQEYCEDTICENTESYGAPGEVGAEAIIPQAGLNTVPWLDPDHLEAHLNWGNKWPPPPEEKPSGALKKAYDRVGWIAPTLGICLTAVGIYVVLQIDPSTSSTTQIPKHRNAQHSRKTSWASGLDQGGEPSSDFTYPQQRRRGESNVSLAHVSEGSSGPYEDNEASSSQMALRNTSFEWNGAHARARSQSQPQIPAFDPMEQSPRRPGPVTWMSLPRKKQLALLGLCRVFDFLQIASLQAYMFYQLKSFDENLSDSDVSTQAGILQGAFTAAQFATAIPWGRVADAEWGGRKFVLLVGLIGTAISCLGVAYSTSFAQAVFWRSFGGAINGTVGIIRTMIAENVKEKKYHSRAFLILPIGFNIASLFGPVMGGMLSDPVRSYPRLFGPNSSFGGENGVQWLMTYPYALPMLANAIFLTFCAFCVALGLEETLEACKGKPGPGVFCMRLVARVARAVVPSSSALYSRLPFADYEESGPLLARPTESYELEEKAAKPRLHARVLPFRRIWTKNVWCTLLAQAFFDFQMGAFNNLWLLFLSTPRYDSNDPASPAQRLPFVFTGGLGMLPQSVGFATAILGVIGMILQFTIYPSINSRLGTAKSYQYFLTLFPVAYAFAPYIALAPSTTPPPGQANGGWVWFSIIVVLFLQVTARTFTLPTSIILLNNCSPHPSVLGTIHGIGQSVSSAFRTIGPIFSGSWYGYGLEIGTVGFAWWLIALVSVFGCVAAIFVYEGSGHEIYLPGEEVDM</sequence>
<feature type="transmembrane region" description="Helical" evidence="3">
    <location>
        <begin position="920"/>
        <end position="942"/>
    </location>
</feature>
<evidence type="ECO:0000256" key="1">
    <source>
        <dbReference type="ARBA" id="ARBA00004141"/>
    </source>
</evidence>
<evidence type="ECO:0000313" key="5">
    <source>
        <dbReference type="EMBL" id="KAL2869357.1"/>
    </source>
</evidence>
<feature type="transmembrane region" description="Helical" evidence="3">
    <location>
        <begin position="834"/>
        <end position="855"/>
    </location>
</feature>
<feature type="region of interest" description="Disordered" evidence="2">
    <location>
        <begin position="615"/>
        <end position="682"/>
    </location>
</feature>
<accession>A0ABR4LY88</accession>
<keyword evidence="3" id="KW-1133">Transmembrane helix</keyword>
<dbReference type="InterPro" id="IPR036259">
    <property type="entry name" value="MFS_trans_sf"/>
</dbReference>
<feature type="transmembrane region" description="Helical" evidence="3">
    <location>
        <begin position="779"/>
        <end position="796"/>
    </location>
</feature>
<protein>
    <submittedName>
        <fullName evidence="5">ASST-domain-containing protein</fullName>
    </submittedName>
</protein>
<feature type="transmembrane region" description="Helical" evidence="3">
    <location>
        <begin position="1117"/>
        <end position="1136"/>
    </location>
</feature>
<comment type="caution">
    <text evidence="5">The sequence shown here is derived from an EMBL/GenBank/DDBJ whole genome shotgun (WGS) entry which is preliminary data.</text>
</comment>
<dbReference type="InterPro" id="IPR020846">
    <property type="entry name" value="MFS_dom"/>
</dbReference>
<feature type="transmembrane region" description="Helical" evidence="3">
    <location>
        <begin position="1223"/>
        <end position="1243"/>
    </location>
</feature>
<dbReference type="SUPFAM" id="SSF50998">
    <property type="entry name" value="Quinoprotein alcohol dehydrogenase-like"/>
    <property type="match status" value="1"/>
</dbReference>
<evidence type="ECO:0000313" key="6">
    <source>
        <dbReference type="Proteomes" id="UP001610432"/>
    </source>
</evidence>
<dbReference type="Pfam" id="PF07690">
    <property type="entry name" value="MFS_1"/>
    <property type="match status" value="1"/>
</dbReference>
<dbReference type="PANTHER" id="PTHR35340">
    <property type="entry name" value="PQQ ENZYME REPEAT PROTEIN-RELATED"/>
    <property type="match status" value="1"/>
</dbReference>
<keyword evidence="3" id="KW-0472">Membrane</keyword>
<feature type="transmembrane region" description="Helical" evidence="3">
    <location>
        <begin position="808"/>
        <end position="828"/>
    </location>
</feature>
<dbReference type="Proteomes" id="UP001610432">
    <property type="component" value="Unassembled WGS sequence"/>
</dbReference>
<reference evidence="5 6" key="1">
    <citation type="submission" date="2024-07" db="EMBL/GenBank/DDBJ databases">
        <title>Section-level genome sequencing and comparative genomics of Aspergillus sections Usti and Cavernicolus.</title>
        <authorList>
            <consortium name="Lawrence Berkeley National Laboratory"/>
            <person name="Nybo J.L."/>
            <person name="Vesth T.C."/>
            <person name="Theobald S."/>
            <person name="Frisvad J.C."/>
            <person name="Larsen T.O."/>
            <person name="Kjaerboelling I."/>
            <person name="Rothschild-Mancinelli K."/>
            <person name="Lyhne E.K."/>
            <person name="Kogle M.E."/>
            <person name="Barry K."/>
            <person name="Clum A."/>
            <person name="Na H."/>
            <person name="Ledsgaard L."/>
            <person name="Lin J."/>
            <person name="Lipzen A."/>
            <person name="Kuo A."/>
            <person name="Riley R."/>
            <person name="Mondo S."/>
            <person name="Labutti K."/>
            <person name="Haridas S."/>
            <person name="Pangalinan J."/>
            <person name="Salamov A.A."/>
            <person name="Simmons B.A."/>
            <person name="Magnuson J.K."/>
            <person name="Chen J."/>
            <person name="Drula E."/>
            <person name="Henrissat B."/>
            <person name="Wiebenga A."/>
            <person name="Lubbers R.J."/>
            <person name="Gomes A.C."/>
            <person name="Macurrencykelacurrency M.R."/>
            <person name="Stajich J."/>
            <person name="Grigoriev I.V."/>
            <person name="Mortensen U.H."/>
            <person name="De Vries R.P."/>
            <person name="Baker S.E."/>
            <person name="Andersen M.R."/>
        </authorList>
    </citation>
    <scope>NUCLEOTIDE SEQUENCE [LARGE SCALE GENOMIC DNA]</scope>
    <source>
        <strain evidence="5 6">CBS 449.75</strain>
    </source>
</reference>
<dbReference type="InterPro" id="IPR039535">
    <property type="entry name" value="ASST-like"/>
</dbReference>
<feature type="transmembrane region" description="Helical" evidence="3">
    <location>
        <begin position="1148"/>
        <end position="1167"/>
    </location>
</feature>
<proteinExistence type="predicted"/>
<feature type="transmembrane region" description="Helical" evidence="3">
    <location>
        <begin position="1026"/>
        <end position="1050"/>
    </location>
</feature>
<evidence type="ECO:0000259" key="4">
    <source>
        <dbReference type="PROSITE" id="PS50850"/>
    </source>
</evidence>
<keyword evidence="6" id="KW-1185">Reference proteome</keyword>
<dbReference type="Gene3D" id="1.20.1250.20">
    <property type="entry name" value="MFS general substrate transporter like domains"/>
    <property type="match status" value="1"/>
</dbReference>
<feature type="compositionally biased region" description="Basic residues" evidence="2">
    <location>
        <begin position="622"/>
        <end position="632"/>
    </location>
</feature>
<dbReference type="EMBL" id="JBFXLQ010000010">
    <property type="protein sequence ID" value="KAL2869357.1"/>
    <property type="molecule type" value="Genomic_DNA"/>
</dbReference>
<dbReference type="Pfam" id="PF14269">
    <property type="entry name" value="Arylsulfotran_2"/>
    <property type="match status" value="1"/>
</dbReference>
<feature type="region of interest" description="Disordered" evidence="2">
    <location>
        <begin position="702"/>
        <end position="726"/>
    </location>
</feature>